<dbReference type="Gene3D" id="3.40.50.10610">
    <property type="entry name" value="ABC-type transport auxiliary lipoprotein component"/>
    <property type="match status" value="1"/>
</dbReference>
<organism evidence="2 3">
    <name type="scientific">Polynucleobacter sphagniphilus</name>
    <dbReference type="NCBI Taxonomy" id="1743169"/>
    <lineage>
        <taxon>Bacteria</taxon>
        <taxon>Pseudomonadati</taxon>
        <taxon>Pseudomonadota</taxon>
        <taxon>Betaproteobacteria</taxon>
        <taxon>Burkholderiales</taxon>
        <taxon>Burkholderiaceae</taxon>
        <taxon>Polynucleobacter</taxon>
    </lineage>
</organism>
<sequence length="178" mass="19176">MPVVHHLQANIIFLSAEPIAAAPAKANDVRIVVGPITVPALNDRPQLISQTGKNEVQINEYHRWAGSLNSNISRIITANIAQDLGAPNVWSFSQSTPTKYDYQVFIDVQTLESKPGDEVIVDALWTIKSTKAGHNEPTVGRTLVHESVAGEGFNALVAAQSRAFAKVSKDIALSGALR</sequence>
<reference evidence="2" key="1">
    <citation type="submission" date="2023-04" db="EMBL/GenBank/DDBJ databases">
        <title>Genome Encyclopedia of Bacteria and Archaea VI: Functional Genomics of Type Strains.</title>
        <authorList>
            <person name="Whitman W."/>
        </authorList>
    </citation>
    <scope>NUCLEOTIDE SEQUENCE</scope>
    <source>
        <strain evidence="2">Enz.4-51</strain>
    </source>
</reference>
<dbReference type="EMBL" id="JARXYA010000004">
    <property type="protein sequence ID" value="MDH6503804.1"/>
    <property type="molecule type" value="Genomic_DNA"/>
</dbReference>
<keyword evidence="2" id="KW-0449">Lipoprotein</keyword>
<dbReference type="AlphaFoldDB" id="A0AA43MA01"/>
<proteinExistence type="predicted"/>
<evidence type="ECO:0000313" key="2">
    <source>
        <dbReference type="EMBL" id="MDH6503804.1"/>
    </source>
</evidence>
<dbReference type="Pfam" id="PF03886">
    <property type="entry name" value="ABC_trans_aux"/>
    <property type="match status" value="1"/>
</dbReference>
<dbReference type="InterPro" id="IPR005586">
    <property type="entry name" value="ABC_trans_aux"/>
</dbReference>
<accession>A0AA43MA01</accession>
<feature type="domain" description="ABC-type transport auxiliary lipoprotein component" evidence="1">
    <location>
        <begin position="16"/>
        <end position="172"/>
    </location>
</feature>
<dbReference type="SUPFAM" id="SSF159594">
    <property type="entry name" value="XCC0632-like"/>
    <property type="match status" value="1"/>
</dbReference>
<name>A0AA43MA01_9BURK</name>
<evidence type="ECO:0000259" key="1">
    <source>
        <dbReference type="Pfam" id="PF03886"/>
    </source>
</evidence>
<evidence type="ECO:0000313" key="3">
    <source>
        <dbReference type="Proteomes" id="UP001161160"/>
    </source>
</evidence>
<gene>
    <name evidence="2" type="ORF">M2127_001097</name>
</gene>
<protein>
    <submittedName>
        <fullName evidence="2">Lipoprotein YmbA</fullName>
    </submittedName>
</protein>
<comment type="caution">
    <text evidence="2">The sequence shown here is derived from an EMBL/GenBank/DDBJ whole genome shotgun (WGS) entry which is preliminary data.</text>
</comment>
<dbReference type="Proteomes" id="UP001161160">
    <property type="component" value="Unassembled WGS sequence"/>
</dbReference>
<keyword evidence="3" id="KW-1185">Reference proteome</keyword>